<comment type="caution">
    <text evidence="10">The sequence shown here is derived from an EMBL/GenBank/DDBJ whole genome shotgun (WGS) entry which is preliminary data.</text>
</comment>
<dbReference type="EC" id="3.1.3.16" evidence="2"/>
<keyword evidence="6" id="KW-0464">Manganese</keyword>
<evidence type="ECO:0000256" key="4">
    <source>
        <dbReference type="ARBA" id="ARBA00022801"/>
    </source>
</evidence>
<evidence type="ECO:0000256" key="8">
    <source>
        <dbReference type="ARBA" id="ARBA00048336"/>
    </source>
</evidence>
<dbReference type="GO" id="GO:0046872">
    <property type="term" value="F:metal ion binding"/>
    <property type="evidence" value="ECO:0007669"/>
    <property type="project" value="UniProtKB-KW"/>
</dbReference>
<dbReference type="OrthoDB" id="9801841at2"/>
<reference evidence="10 11" key="1">
    <citation type="journal article" date="2015" name="Genome Announc.">
        <title>Expanding the biotechnology potential of lactobacilli through comparative genomics of 213 strains and associated genera.</title>
        <authorList>
            <person name="Sun Z."/>
            <person name="Harris H.M."/>
            <person name="McCann A."/>
            <person name="Guo C."/>
            <person name="Argimon S."/>
            <person name="Zhang W."/>
            <person name="Yang X."/>
            <person name="Jeffery I.B."/>
            <person name="Cooney J.C."/>
            <person name="Kagawa T.F."/>
            <person name="Liu W."/>
            <person name="Song Y."/>
            <person name="Salvetti E."/>
            <person name="Wrobel A."/>
            <person name="Rasinkangas P."/>
            <person name="Parkhill J."/>
            <person name="Rea M.C."/>
            <person name="O'Sullivan O."/>
            <person name="Ritari J."/>
            <person name="Douillard F.P."/>
            <person name="Paul Ross R."/>
            <person name="Yang R."/>
            <person name="Briner A.E."/>
            <person name="Felis G.E."/>
            <person name="de Vos W.M."/>
            <person name="Barrangou R."/>
            <person name="Klaenhammer T.R."/>
            <person name="Caufield P.W."/>
            <person name="Cui Y."/>
            <person name="Zhang H."/>
            <person name="O'Toole P.W."/>
        </authorList>
    </citation>
    <scope>NUCLEOTIDE SEQUENCE [LARGE SCALE GENOMIC DNA]</scope>
    <source>
        <strain evidence="10 11">NBRC 103219</strain>
    </source>
</reference>
<dbReference type="SMART" id="SM00331">
    <property type="entry name" value="PP2C_SIG"/>
    <property type="match status" value="1"/>
</dbReference>
<evidence type="ECO:0000256" key="7">
    <source>
        <dbReference type="ARBA" id="ARBA00047761"/>
    </source>
</evidence>
<dbReference type="Gene3D" id="3.60.40.10">
    <property type="entry name" value="PPM-type phosphatase domain"/>
    <property type="match status" value="1"/>
</dbReference>
<accession>A0A0R2LLD3</accession>
<evidence type="ECO:0000313" key="11">
    <source>
        <dbReference type="Proteomes" id="UP000051886"/>
    </source>
</evidence>
<protein>
    <recommendedName>
        <fullName evidence="2">protein-serine/threonine phosphatase</fullName>
        <ecNumber evidence="2">3.1.3.16</ecNumber>
    </recommendedName>
</protein>
<gene>
    <name evidence="10" type="ORF">IV66_GL000052</name>
</gene>
<dbReference type="EMBL" id="JQCN01000001">
    <property type="protein sequence ID" value="KRO02628.1"/>
    <property type="molecule type" value="Genomic_DNA"/>
</dbReference>
<sequence length="254" mass="27645">MKYSYLSDVGRTRSKNEDFVGFFNNPAGISLAIVADGLGGHQGGEVASEMAVSNIGYEFEHSDFKTPKDAFSWLQEQAVFENKKILKSADQNDSLMGMGTTLVCVVVFKKKVLISNIGDSRCYLFADGQLVQLTEDHSLVNEMVKSGEISKEEARVHPQKNIITRTLGVSSDARLDQKLCKIIPGELLLCTDGLTNMVSDQQIAGILGQDKLGLKEKCQQLIQAANEAGGADNITALLLSFESEGNSCWSQDTL</sequence>
<dbReference type="InterPro" id="IPR015655">
    <property type="entry name" value="PP2C"/>
</dbReference>
<dbReference type="SUPFAM" id="SSF81606">
    <property type="entry name" value="PP2C-like"/>
    <property type="match status" value="1"/>
</dbReference>
<dbReference type="InterPro" id="IPR001932">
    <property type="entry name" value="PPM-type_phosphatase-like_dom"/>
</dbReference>
<dbReference type="GO" id="GO:0004722">
    <property type="term" value="F:protein serine/threonine phosphatase activity"/>
    <property type="evidence" value="ECO:0007669"/>
    <property type="project" value="UniProtKB-EC"/>
</dbReference>
<evidence type="ECO:0000313" key="10">
    <source>
        <dbReference type="EMBL" id="KRO02628.1"/>
    </source>
</evidence>
<feature type="domain" description="PPM-type phosphatase" evidence="9">
    <location>
        <begin position="2"/>
        <end position="241"/>
    </location>
</feature>
<evidence type="ECO:0000256" key="6">
    <source>
        <dbReference type="ARBA" id="ARBA00023211"/>
    </source>
</evidence>
<evidence type="ECO:0000259" key="9">
    <source>
        <dbReference type="PROSITE" id="PS51746"/>
    </source>
</evidence>
<dbReference type="AlphaFoldDB" id="A0A0R2LLD3"/>
<evidence type="ECO:0000256" key="2">
    <source>
        <dbReference type="ARBA" id="ARBA00013081"/>
    </source>
</evidence>
<dbReference type="Pfam" id="PF13672">
    <property type="entry name" value="PP2C_2"/>
    <property type="match status" value="1"/>
</dbReference>
<dbReference type="NCBIfam" id="NF033484">
    <property type="entry name" value="Stp1_PP2C_phos"/>
    <property type="match status" value="1"/>
</dbReference>
<dbReference type="RefSeq" id="WP_017868032.1">
    <property type="nucleotide sequence ID" value="NZ_BJYB01000001.1"/>
</dbReference>
<dbReference type="CDD" id="cd00143">
    <property type="entry name" value="PP2Cc"/>
    <property type="match status" value="1"/>
</dbReference>
<dbReference type="PANTHER" id="PTHR47992">
    <property type="entry name" value="PROTEIN PHOSPHATASE"/>
    <property type="match status" value="1"/>
</dbReference>
<comment type="cofactor">
    <cofactor evidence="1">
        <name>Mn(2+)</name>
        <dbReference type="ChEBI" id="CHEBI:29035"/>
    </cofactor>
</comment>
<name>A0A0R2LLD3_9LACO</name>
<evidence type="ECO:0000256" key="3">
    <source>
        <dbReference type="ARBA" id="ARBA00022723"/>
    </source>
</evidence>
<organism evidence="10 11">
    <name type="scientific">Ligilactobacillus pobuzihii</name>
    <dbReference type="NCBI Taxonomy" id="449659"/>
    <lineage>
        <taxon>Bacteria</taxon>
        <taxon>Bacillati</taxon>
        <taxon>Bacillota</taxon>
        <taxon>Bacilli</taxon>
        <taxon>Lactobacillales</taxon>
        <taxon>Lactobacillaceae</taxon>
        <taxon>Ligilactobacillus</taxon>
    </lineage>
</organism>
<dbReference type="FunFam" id="3.60.40.10:FF:000002">
    <property type="entry name" value="Serine/threonine phosphatase stp"/>
    <property type="match status" value="1"/>
</dbReference>
<keyword evidence="3" id="KW-0479">Metal-binding</keyword>
<dbReference type="InterPro" id="IPR036457">
    <property type="entry name" value="PPM-type-like_dom_sf"/>
</dbReference>
<keyword evidence="4" id="KW-0378">Hydrolase</keyword>
<comment type="catalytic activity">
    <reaction evidence="7">
        <text>O-phospho-L-seryl-[protein] + H2O = L-seryl-[protein] + phosphate</text>
        <dbReference type="Rhea" id="RHEA:20629"/>
        <dbReference type="Rhea" id="RHEA-COMP:9863"/>
        <dbReference type="Rhea" id="RHEA-COMP:11604"/>
        <dbReference type="ChEBI" id="CHEBI:15377"/>
        <dbReference type="ChEBI" id="CHEBI:29999"/>
        <dbReference type="ChEBI" id="CHEBI:43474"/>
        <dbReference type="ChEBI" id="CHEBI:83421"/>
        <dbReference type="EC" id="3.1.3.16"/>
    </reaction>
</comment>
<evidence type="ECO:0000256" key="1">
    <source>
        <dbReference type="ARBA" id="ARBA00001936"/>
    </source>
</evidence>
<keyword evidence="11" id="KW-1185">Reference proteome</keyword>
<proteinExistence type="predicted"/>
<dbReference type="SMART" id="SM00332">
    <property type="entry name" value="PP2Cc"/>
    <property type="match status" value="1"/>
</dbReference>
<keyword evidence="5" id="KW-0904">Protein phosphatase</keyword>
<dbReference type="Proteomes" id="UP000051886">
    <property type="component" value="Unassembled WGS sequence"/>
</dbReference>
<dbReference type="PATRIC" id="fig|449659.4.peg.52"/>
<dbReference type="STRING" id="449659.IV66_GL000052"/>
<dbReference type="PROSITE" id="PS51746">
    <property type="entry name" value="PPM_2"/>
    <property type="match status" value="1"/>
</dbReference>
<comment type="catalytic activity">
    <reaction evidence="8">
        <text>O-phospho-L-threonyl-[protein] + H2O = L-threonyl-[protein] + phosphate</text>
        <dbReference type="Rhea" id="RHEA:47004"/>
        <dbReference type="Rhea" id="RHEA-COMP:11060"/>
        <dbReference type="Rhea" id="RHEA-COMP:11605"/>
        <dbReference type="ChEBI" id="CHEBI:15377"/>
        <dbReference type="ChEBI" id="CHEBI:30013"/>
        <dbReference type="ChEBI" id="CHEBI:43474"/>
        <dbReference type="ChEBI" id="CHEBI:61977"/>
        <dbReference type="EC" id="3.1.3.16"/>
    </reaction>
</comment>
<evidence type="ECO:0000256" key="5">
    <source>
        <dbReference type="ARBA" id="ARBA00022912"/>
    </source>
</evidence>